<accession>A0AAV7P709</accession>
<organism evidence="3 4">
    <name type="scientific">Pleurodeles waltl</name>
    <name type="common">Iberian ribbed newt</name>
    <dbReference type="NCBI Taxonomy" id="8319"/>
    <lineage>
        <taxon>Eukaryota</taxon>
        <taxon>Metazoa</taxon>
        <taxon>Chordata</taxon>
        <taxon>Craniata</taxon>
        <taxon>Vertebrata</taxon>
        <taxon>Euteleostomi</taxon>
        <taxon>Amphibia</taxon>
        <taxon>Batrachia</taxon>
        <taxon>Caudata</taxon>
        <taxon>Salamandroidea</taxon>
        <taxon>Salamandridae</taxon>
        <taxon>Pleurodelinae</taxon>
        <taxon>Pleurodeles</taxon>
    </lineage>
</organism>
<comment type="caution">
    <text evidence="3">The sequence shown here is derived from an EMBL/GenBank/DDBJ whole genome shotgun (WGS) entry which is preliminary data.</text>
</comment>
<sequence length="502" mass="56836">MEQVVVKNLSGFEPGSLVVFGLNEKSELDSLYFQSNHMRKTFSQFPSILLFCRTHNDNGKALYTFFVDGPDVQLDADLMKVIHFAVPKNEFDDGLSHMYTAFKKFNPDWCKIKAILVDPLFTGTASLMQAFPSIDVVPSAFHIFKYMQQKINQMDLNTLDKSRLLEFLKCTMYSPTASNLKNTYDELKQFLSPELFLQLNPHWLLTDGIWDVHCWKNASENTRYFQGLEIACQDVYQIFTSNATLESSITSLAKHMRDCRLNVNSCNLVKSFAQNGLGSADTPSSSEDIAVQKTPAVKNSSGSVPQIGYGFTKQNVLPKVDSPLVEGQEPEDQVLHSLQNLCTLPAAKLIMKELAVALNKGQIVGSSGEKINVQVVDIGCVAPKNNLLLCTCLFSRNFQLPCRHVMAALKQNNKVLQKEMVNEMWYKEAPVHCDPNSLESDLHDILQSSWHASDDKFLTVKFLTDELTRLMTECADEEFECRYHTLRELADYWIGPYEQVKL</sequence>
<name>A0AAV7P709_PLEWA</name>
<evidence type="ECO:0000313" key="4">
    <source>
        <dbReference type="Proteomes" id="UP001066276"/>
    </source>
</evidence>
<feature type="domain" description="SWIM-type" evidence="2">
    <location>
        <begin position="376"/>
        <end position="413"/>
    </location>
</feature>
<keyword evidence="1" id="KW-0479">Metal-binding</keyword>
<dbReference type="InterPro" id="IPR048326">
    <property type="entry name" value="ZSWIM1-3_helical"/>
</dbReference>
<dbReference type="Pfam" id="PF19286">
    <property type="entry name" value="ZSWIM1-3_C"/>
    <property type="match status" value="1"/>
</dbReference>
<evidence type="ECO:0000256" key="1">
    <source>
        <dbReference type="PROSITE-ProRule" id="PRU00325"/>
    </source>
</evidence>
<dbReference type="PANTHER" id="PTHR31569">
    <property type="entry name" value="SWIM-TYPE DOMAIN-CONTAINING PROTEIN"/>
    <property type="match status" value="1"/>
</dbReference>
<dbReference type="AlphaFoldDB" id="A0AAV7P709"/>
<evidence type="ECO:0000313" key="3">
    <source>
        <dbReference type="EMBL" id="KAJ1123341.1"/>
    </source>
</evidence>
<dbReference type="PANTHER" id="PTHR31569:SF0">
    <property type="entry name" value="ZINC FINGER SWIM DOMAIN-CONTAINING PROTEIN 1"/>
    <property type="match status" value="1"/>
</dbReference>
<keyword evidence="1" id="KW-0863">Zinc-finger</keyword>
<keyword evidence="1" id="KW-0862">Zinc</keyword>
<dbReference type="InterPro" id="IPR048324">
    <property type="entry name" value="ZSWIM1-3_RNaseH-like"/>
</dbReference>
<evidence type="ECO:0000259" key="2">
    <source>
        <dbReference type="PROSITE" id="PS50966"/>
    </source>
</evidence>
<dbReference type="InterPro" id="IPR007527">
    <property type="entry name" value="Znf_SWIM"/>
</dbReference>
<dbReference type="Pfam" id="PF21600">
    <property type="entry name" value="ZSWIM1-3_helical"/>
    <property type="match status" value="1"/>
</dbReference>
<dbReference type="Proteomes" id="UP001066276">
    <property type="component" value="Chromosome 7"/>
</dbReference>
<dbReference type="GO" id="GO:0008270">
    <property type="term" value="F:zinc ion binding"/>
    <property type="evidence" value="ECO:0007669"/>
    <property type="project" value="UniProtKB-KW"/>
</dbReference>
<protein>
    <recommendedName>
        <fullName evidence="2">SWIM-type domain-containing protein</fullName>
    </recommendedName>
</protein>
<dbReference type="PROSITE" id="PS50966">
    <property type="entry name" value="ZF_SWIM"/>
    <property type="match status" value="1"/>
</dbReference>
<dbReference type="InterPro" id="IPR052579">
    <property type="entry name" value="Zinc_finger_SWIM"/>
</dbReference>
<dbReference type="InterPro" id="IPR045563">
    <property type="entry name" value="ZSWIM1/3_C"/>
</dbReference>
<proteinExistence type="predicted"/>
<keyword evidence="4" id="KW-1185">Reference proteome</keyword>
<dbReference type="EMBL" id="JANPWB010000011">
    <property type="protein sequence ID" value="KAJ1123341.1"/>
    <property type="molecule type" value="Genomic_DNA"/>
</dbReference>
<reference evidence="3" key="1">
    <citation type="journal article" date="2022" name="bioRxiv">
        <title>Sequencing and chromosome-scale assembly of the giantPleurodeles waltlgenome.</title>
        <authorList>
            <person name="Brown T."/>
            <person name="Elewa A."/>
            <person name="Iarovenko S."/>
            <person name="Subramanian E."/>
            <person name="Araus A.J."/>
            <person name="Petzold A."/>
            <person name="Susuki M."/>
            <person name="Suzuki K.-i.T."/>
            <person name="Hayashi T."/>
            <person name="Toyoda A."/>
            <person name="Oliveira C."/>
            <person name="Osipova E."/>
            <person name="Leigh N.D."/>
            <person name="Simon A."/>
            <person name="Yun M.H."/>
        </authorList>
    </citation>
    <scope>NUCLEOTIDE SEQUENCE</scope>
    <source>
        <strain evidence="3">20211129_DDA</strain>
        <tissue evidence="3">Liver</tissue>
    </source>
</reference>
<gene>
    <name evidence="3" type="ORF">NDU88_001812</name>
</gene>
<dbReference type="Pfam" id="PF21056">
    <property type="entry name" value="ZSWIM1-3_RNaseH-like"/>
    <property type="match status" value="1"/>
</dbReference>